<comment type="caution">
    <text evidence="2">The sequence shown here is derived from an EMBL/GenBank/DDBJ whole genome shotgun (WGS) entry which is preliminary data.</text>
</comment>
<gene>
    <name evidence="2" type="ORF">PHISCL_09040</name>
</gene>
<dbReference type="EMBL" id="MVGC01000520">
    <property type="protein sequence ID" value="RJE18621.1"/>
    <property type="molecule type" value="Genomic_DNA"/>
</dbReference>
<sequence>MANPPENNASYIVPDDNPYASDDPAFLTDSDSESATKSLSSSVLHYRYENGRRYHAYKEGAYFLPNDEREQDRLDLHHHICRLAVGGALFRAPINPSDARILDLGTGTGIWAIQMADEYPEATVKGTDLSPIQPKYVPLNCYFEVDDFESTWEFAHKFDFIHARNLGGSVGDWPALYQNMADNLNPGGWVEVVDFGGYLYSDDETMEKAPNIRKWTKLLDEASAQFGKPLDIPHNHKQWMLDAGFKDVREEIYKIPTNPWAKQPRMKELGRFQQVNFLEGMEAHTLALLTRVLGWDAIEVQLLLAEVRKELTDRSIHSYAKFYFVYGKKPE</sequence>
<dbReference type="GO" id="GO:0032259">
    <property type="term" value="P:methylation"/>
    <property type="evidence" value="ECO:0007669"/>
    <property type="project" value="UniProtKB-KW"/>
</dbReference>
<name>A0A3A2ZNE6_9EURO</name>
<dbReference type="SUPFAM" id="SSF53335">
    <property type="entry name" value="S-adenosyl-L-methionine-dependent methyltransferases"/>
    <property type="match status" value="1"/>
</dbReference>
<organism evidence="2 3">
    <name type="scientific">Aspergillus sclerotialis</name>
    <dbReference type="NCBI Taxonomy" id="2070753"/>
    <lineage>
        <taxon>Eukaryota</taxon>
        <taxon>Fungi</taxon>
        <taxon>Dikarya</taxon>
        <taxon>Ascomycota</taxon>
        <taxon>Pezizomycotina</taxon>
        <taxon>Eurotiomycetes</taxon>
        <taxon>Eurotiomycetidae</taxon>
        <taxon>Eurotiales</taxon>
        <taxon>Aspergillaceae</taxon>
        <taxon>Aspergillus</taxon>
        <taxon>Aspergillus subgen. Polypaecilum</taxon>
    </lineage>
</organism>
<dbReference type="OrthoDB" id="2013972at2759"/>
<dbReference type="Pfam" id="PF13489">
    <property type="entry name" value="Methyltransf_23"/>
    <property type="match status" value="1"/>
</dbReference>
<keyword evidence="2" id="KW-0808">Transferase</keyword>
<protein>
    <submittedName>
        <fullName evidence="2">Methyltransferase</fullName>
    </submittedName>
</protein>
<evidence type="ECO:0000313" key="3">
    <source>
        <dbReference type="Proteomes" id="UP000266188"/>
    </source>
</evidence>
<evidence type="ECO:0000313" key="2">
    <source>
        <dbReference type="EMBL" id="RJE18621.1"/>
    </source>
</evidence>
<dbReference type="Proteomes" id="UP000266188">
    <property type="component" value="Unassembled WGS sequence"/>
</dbReference>
<dbReference type="AlphaFoldDB" id="A0A3A2ZNE6"/>
<keyword evidence="2" id="KW-0489">Methyltransferase</keyword>
<feature type="region of interest" description="Disordered" evidence="1">
    <location>
        <begin position="1"/>
        <end position="33"/>
    </location>
</feature>
<reference evidence="3" key="1">
    <citation type="submission" date="2017-02" db="EMBL/GenBank/DDBJ databases">
        <authorList>
            <person name="Tafer H."/>
            <person name="Lopandic K."/>
        </authorList>
    </citation>
    <scope>NUCLEOTIDE SEQUENCE [LARGE SCALE GENOMIC DNA]</scope>
    <source>
        <strain evidence="3">CBS 366.77</strain>
    </source>
</reference>
<evidence type="ECO:0000256" key="1">
    <source>
        <dbReference type="SAM" id="MobiDB-lite"/>
    </source>
</evidence>
<accession>A0A3A2ZNE6</accession>
<dbReference type="STRING" id="2070753.A0A3A2ZNE6"/>
<dbReference type="PANTHER" id="PTHR43591:SF24">
    <property type="entry name" value="2-METHOXY-6-POLYPRENYL-1,4-BENZOQUINOL METHYLASE, MITOCHONDRIAL"/>
    <property type="match status" value="1"/>
</dbReference>
<proteinExistence type="predicted"/>
<dbReference type="InterPro" id="IPR029063">
    <property type="entry name" value="SAM-dependent_MTases_sf"/>
</dbReference>
<keyword evidence="3" id="KW-1185">Reference proteome</keyword>
<dbReference type="CDD" id="cd02440">
    <property type="entry name" value="AdoMet_MTases"/>
    <property type="match status" value="1"/>
</dbReference>
<dbReference type="GO" id="GO:0008168">
    <property type="term" value="F:methyltransferase activity"/>
    <property type="evidence" value="ECO:0007669"/>
    <property type="project" value="UniProtKB-KW"/>
</dbReference>
<dbReference type="PANTHER" id="PTHR43591">
    <property type="entry name" value="METHYLTRANSFERASE"/>
    <property type="match status" value="1"/>
</dbReference>
<feature type="compositionally biased region" description="Polar residues" evidence="1">
    <location>
        <begin position="1"/>
        <end position="10"/>
    </location>
</feature>
<dbReference type="Gene3D" id="3.40.50.150">
    <property type="entry name" value="Vaccinia Virus protein VP39"/>
    <property type="match status" value="1"/>
</dbReference>